<comment type="subcellular location">
    <subcellularLocation>
        <location evidence="1">Membrane</location>
        <topology evidence="1">Multi-pass membrane protein</topology>
    </subcellularLocation>
</comment>
<organism evidence="6 7">
    <name type="scientific">Rhizobium leguminosarum bv. viciae</name>
    <dbReference type="NCBI Taxonomy" id="387"/>
    <lineage>
        <taxon>Bacteria</taxon>
        <taxon>Pseudomonadati</taxon>
        <taxon>Pseudomonadota</taxon>
        <taxon>Alphaproteobacteria</taxon>
        <taxon>Hyphomicrobiales</taxon>
        <taxon>Rhizobiaceae</taxon>
        <taxon>Rhizobium/Agrobacterium group</taxon>
        <taxon>Rhizobium</taxon>
    </lineage>
</organism>
<protein>
    <submittedName>
        <fullName evidence="6">DoxX family protein</fullName>
    </submittedName>
</protein>
<evidence type="ECO:0000256" key="3">
    <source>
        <dbReference type="ARBA" id="ARBA00022989"/>
    </source>
</evidence>
<dbReference type="InterPro" id="IPR032808">
    <property type="entry name" value="DoxX"/>
</dbReference>
<evidence type="ECO:0000256" key="5">
    <source>
        <dbReference type="SAM" id="Phobius"/>
    </source>
</evidence>
<dbReference type="EMBL" id="CP050549">
    <property type="protein sequence ID" value="QND43337.1"/>
    <property type="molecule type" value="Genomic_DNA"/>
</dbReference>
<evidence type="ECO:0000313" key="6">
    <source>
        <dbReference type="EMBL" id="QND43337.1"/>
    </source>
</evidence>
<sequence length="140" mass="14853">MHHVDRLLASSSFRIFARILLTLVFWSSGLAKLFDFPTAIAEMEHYGLAPAAPTAIAVIFVQLAGSALVISGQHIWLGAGALGVFTVLTIPIAHAFWSMSGQAAFLEMLFAIEHLSVVGGLMIVAILGRRTAAVQAPVLA</sequence>
<dbReference type="Pfam" id="PF07681">
    <property type="entry name" value="DoxX"/>
    <property type="match status" value="1"/>
</dbReference>
<keyword evidence="3 5" id="KW-1133">Transmembrane helix</keyword>
<keyword evidence="2 5" id="KW-0812">Transmembrane</keyword>
<dbReference type="GO" id="GO:0016020">
    <property type="term" value="C:membrane"/>
    <property type="evidence" value="ECO:0007669"/>
    <property type="project" value="UniProtKB-SubCell"/>
</dbReference>
<dbReference type="AlphaFoldDB" id="A0A7G6RM55"/>
<keyword evidence="4 5" id="KW-0472">Membrane</keyword>
<evidence type="ECO:0000256" key="1">
    <source>
        <dbReference type="ARBA" id="ARBA00004141"/>
    </source>
</evidence>
<evidence type="ECO:0000256" key="2">
    <source>
        <dbReference type="ARBA" id="ARBA00022692"/>
    </source>
</evidence>
<reference evidence="7" key="1">
    <citation type="journal article" date="2020" name="Mol. Plant Microbe">
        <title>Rhizobial microsymbionts of the narrowly endemic Oxytropis species growing in Kamchatka are characterized by significant genetic diversity and possess a set of genes that are associated with T3SS and T6SS secretion systems and can affect the development of symbiosis.</title>
        <authorList>
            <person name="Safronova V."/>
            <person name="Guro P."/>
            <person name="Sazanova A."/>
            <person name="Kuznetsova I."/>
            <person name="Belimov A."/>
            <person name="Yakubov V."/>
            <person name="Chirak E."/>
            <person name="Afonin A."/>
            <person name="Gogolev Y."/>
            <person name="Andronov E."/>
            <person name="Tikhonovich I."/>
        </authorList>
    </citation>
    <scope>NUCLEOTIDE SEQUENCE [LARGE SCALE GENOMIC DNA]</scope>
    <source>
        <strain evidence="7">RCAM0610</strain>
    </source>
</reference>
<gene>
    <name evidence="6" type="ORF">HB770_24060</name>
</gene>
<feature type="transmembrane region" description="Helical" evidence="5">
    <location>
        <begin position="75"/>
        <end position="97"/>
    </location>
</feature>
<evidence type="ECO:0000313" key="7">
    <source>
        <dbReference type="Proteomes" id="UP000515518"/>
    </source>
</evidence>
<proteinExistence type="predicted"/>
<evidence type="ECO:0000256" key="4">
    <source>
        <dbReference type="ARBA" id="ARBA00023136"/>
    </source>
</evidence>
<name>A0A7G6RM55_RHILV</name>
<feature type="transmembrane region" description="Helical" evidence="5">
    <location>
        <begin position="15"/>
        <end position="34"/>
    </location>
</feature>
<feature type="transmembrane region" description="Helical" evidence="5">
    <location>
        <begin position="46"/>
        <end position="68"/>
    </location>
</feature>
<feature type="transmembrane region" description="Helical" evidence="5">
    <location>
        <begin position="103"/>
        <end position="127"/>
    </location>
</feature>
<accession>A0A7G6RM55</accession>
<dbReference type="Proteomes" id="UP000515518">
    <property type="component" value="Chromosome"/>
</dbReference>